<keyword evidence="5" id="KW-1133">Transmembrane helix</keyword>
<proteinExistence type="predicted"/>
<comment type="caution">
    <text evidence="10">The sequence shown here is derived from an EMBL/GenBank/DDBJ whole genome shotgun (WGS) entry which is preliminary data.</text>
</comment>
<sequence>MSTRTAPRRAAPASRRRPSRRGGPSRRAVLRRRLVAVLSLLVVTGVVVAVWFTPVFGVREVQVRGTVELTPDEVRAAAGIEQGTPLARLDVEDVKGRVRAVPRVAAVELERALPGTVRLTVRERAPVGVALLGDGAHLVDATGKDYAILAQPPAGLPELKAERGAMTAAVTVLNGLPEALRREVLVVAATTGADVTLTLTAGREVRWGSSADTARKAAIVQVLMTREGTVFDVSSPELPTVS</sequence>
<feature type="domain" description="POTRA" evidence="9">
    <location>
        <begin position="56"/>
        <end position="124"/>
    </location>
</feature>
<protein>
    <submittedName>
        <fullName evidence="10">Cell division protein FtsQ</fullName>
    </submittedName>
</protein>
<organism evidence="10 11">
    <name type="scientific">Saccharothrix australiensis</name>
    <dbReference type="NCBI Taxonomy" id="2072"/>
    <lineage>
        <taxon>Bacteria</taxon>
        <taxon>Bacillati</taxon>
        <taxon>Actinomycetota</taxon>
        <taxon>Actinomycetes</taxon>
        <taxon>Pseudonocardiales</taxon>
        <taxon>Pseudonocardiaceae</taxon>
        <taxon>Saccharothrix</taxon>
    </lineage>
</organism>
<keyword evidence="3 10" id="KW-0132">Cell division</keyword>
<feature type="compositionally biased region" description="Low complexity" evidence="8">
    <location>
        <begin position="1"/>
        <end position="13"/>
    </location>
</feature>
<gene>
    <name evidence="10" type="ORF">C8E97_5594</name>
</gene>
<dbReference type="InterPro" id="IPR005548">
    <property type="entry name" value="Cell_div_FtsQ/DivIB_C"/>
</dbReference>
<dbReference type="Proteomes" id="UP000282084">
    <property type="component" value="Unassembled WGS sequence"/>
</dbReference>
<evidence type="ECO:0000256" key="5">
    <source>
        <dbReference type="ARBA" id="ARBA00022989"/>
    </source>
</evidence>
<dbReference type="AlphaFoldDB" id="A0A495W5B1"/>
<evidence type="ECO:0000256" key="8">
    <source>
        <dbReference type="SAM" id="MobiDB-lite"/>
    </source>
</evidence>
<keyword evidence="4" id="KW-0812">Transmembrane</keyword>
<evidence type="ECO:0000256" key="1">
    <source>
        <dbReference type="ARBA" id="ARBA00004370"/>
    </source>
</evidence>
<feature type="region of interest" description="Disordered" evidence="8">
    <location>
        <begin position="1"/>
        <end position="25"/>
    </location>
</feature>
<dbReference type="Pfam" id="PF03799">
    <property type="entry name" value="FtsQ_DivIB_C"/>
    <property type="match status" value="1"/>
</dbReference>
<reference evidence="10 11" key="1">
    <citation type="submission" date="2018-10" db="EMBL/GenBank/DDBJ databases">
        <title>Sequencing the genomes of 1000 actinobacteria strains.</title>
        <authorList>
            <person name="Klenk H.-P."/>
        </authorList>
    </citation>
    <scope>NUCLEOTIDE SEQUENCE [LARGE SCALE GENOMIC DNA]</scope>
    <source>
        <strain evidence="10 11">DSM 43800</strain>
    </source>
</reference>
<dbReference type="GO" id="GO:0051301">
    <property type="term" value="P:cell division"/>
    <property type="evidence" value="ECO:0007669"/>
    <property type="project" value="UniProtKB-KW"/>
</dbReference>
<dbReference type="RefSeq" id="WP_121008368.1">
    <property type="nucleotide sequence ID" value="NZ_RBXO01000001.1"/>
</dbReference>
<evidence type="ECO:0000256" key="4">
    <source>
        <dbReference type="ARBA" id="ARBA00022692"/>
    </source>
</evidence>
<evidence type="ECO:0000313" key="10">
    <source>
        <dbReference type="EMBL" id="RKT56881.1"/>
    </source>
</evidence>
<dbReference type="InterPro" id="IPR034746">
    <property type="entry name" value="POTRA"/>
</dbReference>
<dbReference type="PROSITE" id="PS51779">
    <property type="entry name" value="POTRA"/>
    <property type="match status" value="1"/>
</dbReference>
<keyword evidence="7" id="KW-0131">Cell cycle</keyword>
<keyword evidence="2" id="KW-1003">Cell membrane</keyword>
<evidence type="ECO:0000256" key="6">
    <source>
        <dbReference type="ARBA" id="ARBA00023136"/>
    </source>
</evidence>
<evidence type="ECO:0000259" key="9">
    <source>
        <dbReference type="PROSITE" id="PS51779"/>
    </source>
</evidence>
<name>A0A495W5B1_9PSEU</name>
<accession>A0A495W5B1</accession>
<comment type="subcellular location">
    <subcellularLocation>
        <location evidence="1">Membrane</location>
    </subcellularLocation>
</comment>
<feature type="compositionally biased region" description="Basic residues" evidence="8">
    <location>
        <begin position="14"/>
        <end position="25"/>
    </location>
</feature>
<dbReference type="PANTHER" id="PTHR37820">
    <property type="entry name" value="CELL DIVISION PROTEIN DIVIB"/>
    <property type="match status" value="1"/>
</dbReference>
<evidence type="ECO:0000313" key="11">
    <source>
        <dbReference type="Proteomes" id="UP000282084"/>
    </source>
</evidence>
<evidence type="ECO:0000256" key="3">
    <source>
        <dbReference type="ARBA" id="ARBA00022618"/>
    </source>
</evidence>
<dbReference type="Pfam" id="PF08478">
    <property type="entry name" value="POTRA_1"/>
    <property type="match status" value="1"/>
</dbReference>
<evidence type="ECO:0000256" key="7">
    <source>
        <dbReference type="ARBA" id="ARBA00023306"/>
    </source>
</evidence>
<keyword evidence="11" id="KW-1185">Reference proteome</keyword>
<dbReference type="GO" id="GO:0005886">
    <property type="term" value="C:plasma membrane"/>
    <property type="evidence" value="ECO:0007669"/>
    <property type="project" value="TreeGrafter"/>
</dbReference>
<dbReference type="PANTHER" id="PTHR37820:SF1">
    <property type="entry name" value="CELL DIVISION PROTEIN FTSQ"/>
    <property type="match status" value="1"/>
</dbReference>
<dbReference type="OrthoDB" id="9790760at2"/>
<dbReference type="InterPro" id="IPR013685">
    <property type="entry name" value="POTRA_FtsQ_type"/>
</dbReference>
<dbReference type="InterPro" id="IPR050487">
    <property type="entry name" value="FtsQ_DivIB"/>
</dbReference>
<evidence type="ECO:0000256" key="2">
    <source>
        <dbReference type="ARBA" id="ARBA00022475"/>
    </source>
</evidence>
<keyword evidence="6" id="KW-0472">Membrane</keyword>
<dbReference type="Gene3D" id="3.10.20.310">
    <property type="entry name" value="membrane protein fhac"/>
    <property type="match status" value="1"/>
</dbReference>
<dbReference type="EMBL" id="RBXO01000001">
    <property type="protein sequence ID" value="RKT56881.1"/>
    <property type="molecule type" value="Genomic_DNA"/>
</dbReference>